<feature type="transmembrane region" description="Helical" evidence="6">
    <location>
        <begin position="261"/>
        <end position="283"/>
    </location>
</feature>
<keyword evidence="2 6" id="KW-0812">Transmembrane</keyword>
<dbReference type="GO" id="GO:0016020">
    <property type="term" value="C:membrane"/>
    <property type="evidence" value="ECO:0007669"/>
    <property type="project" value="UniProtKB-SubCell"/>
</dbReference>
<evidence type="ECO:0000256" key="6">
    <source>
        <dbReference type="SAM" id="Phobius"/>
    </source>
</evidence>
<gene>
    <name evidence="7" type="ORF">NEZAVI_LOCUS13189</name>
</gene>
<keyword evidence="3 6" id="KW-1133">Transmembrane helix</keyword>
<name>A0A9P0MUF7_NEZVI</name>
<feature type="transmembrane region" description="Helical" evidence="6">
    <location>
        <begin position="295"/>
        <end position="312"/>
    </location>
</feature>
<reference evidence="7" key="1">
    <citation type="submission" date="2022-01" db="EMBL/GenBank/DDBJ databases">
        <authorList>
            <person name="King R."/>
        </authorList>
    </citation>
    <scope>NUCLEOTIDE SEQUENCE</scope>
</reference>
<dbReference type="EMBL" id="OV725082">
    <property type="protein sequence ID" value="CAH1404860.1"/>
    <property type="molecule type" value="Genomic_DNA"/>
</dbReference>
<feature type="transmembrane region" description="Helical" evidence="6">
    <location>
        <begin position="115"/>
        <end position="134"/>
    </location>
</feature>
<evidence type="ECO:0000256" key="3">
    <source>
        <dbReference type="ARBA" id="ARBA00022989"/>
    </source>
</evidence>
<dbReference type="PANTHER" id="PTHR16950">
    <property type="entry name" value="ZINC TRANSPORTER SLC39A7 HISTIDINE-RICH MEMBRANE PROTEIN KE4"/>
    <property type="match status" value="1"/>
</dbReference>
<sequence length="314" mass="33860">MAEVLSFDMTNTSDSDVWFLDLYSSVNSFSGPNYNPYIGSVLGSILVGLSGIFPLLVIPIDGGVHFNKGAGSERLRLLLSFAVGGLLGDVFLHLLPEAWNCEDSSYESNKANHLHPPLFSGLWVLTGLLVFIIVEKLFQKERPSEVEEPMNNNEPKSKSSPKEIGGYLNLMANVIDNFTHGLAVGGSFLLSLRIGLLTTAAILIHEVPHEVGDFAILLKSGFSRLEAAKAQLMTASSSLVGAMTAVAFSGSNDLIKQKTSWILPFTAGGFLHIALVSVLPELIEETSPRESLKQLLSLLLGISVMAALTFIVEE</sequence>
<protein>
    <submittedName>
        <fullName evidence="7">Uncharacterized protein</fullName>
    </submittedName>
</protein>
<evidence type="ECO:0000256" key="1">
    <source>
        <dbReference type="ARBA" id="ARBA00004141"/>
    </source>
</evidence>
<keyword evidence="8" id="KW-1185">Reference proteome</keyword>
<accession>A0A9P0MUF7</accession>
<proteinExistence type="inferred from homology"/>
<evidence type="ECO:0000256" key="2">
    <source>
        <dbReference type="ARBA" id="ARBA00022692"/>
    </source>
</evidence>
<dbReference type="GO" id="GO:0006882">
    <property type="term" value="P:intracellular zinc ion homeostasis"/>
    <property type="evidence" value="ECO:0007669"/>
    <property type="project" value="TreeGrafter"/>
</dbReference>
<dbReference type="Pfam" id="PF02535">
    <property type="entry name" value="Zip"/>
    <property type="match status" value="1"/>
</dbReference>
<keyword evidence="4 6" id="KW-0472">Membrane</keyword>
<evidence type="ECO:0000313" key="8">
    <source>
        <dbReference type="Proteomes" id="UP001152798"/>
    </source>
</evidence>
<organism evidence="7 8">
    <name type="scientific">Nezara viridula</name>
    <name type="common">Southern green stink bug</name>
    <name type="synonym">Cimex viridulus</name>
    <dbReference type="NCBI Taxonomy" id="85310"/>
    <lineage>
        <taxon>Eukaryota</taxon>
        <taxon>Metazoa</taxon>
        <taxon>Ecdysozoa</taxon>
        <taxon>Arthropoda</taxon>
        <taxon>Hexapoda</taxon>
        <taxon>Insecta</taxon>
        <taxon>Pterygota</taxon>
        <taxon>Neoptera</taxon>
        <taxon>Paraneoptera</taxon>
        <taxon>Hemiptera</taxon>
        <taxon>Heteroptera</taxon>
        <taxon>Panheteroptera</taxon>
        <taxon>Pentatomomorpha</taxon>
        <taxon>Pentatomoidea</taxon>
        <taxon>Pentatomidae</taxon>
        <taxon>Pentatominae</taxon>
        <taxon>Nezara</taxon>
    </lineage>
</organism>
<dbReference type="GO" id="GO:0005385">
    <property type="term" value="F:zinc ion transmembrane transporter activity"/>
    <property type="evidence" value="ECO:0007669"/>
    <property type="project" value="TreeGrafter"/>
</dbReference>
<comment type="subcellular location">
    <subcellularLocation>
        <location evidence="1">Membrane</location>
        <topology evidence="1">Multi-pass membrane protein</topology>
    </subcellularLocation>
</comment>
<evidence type="ECO:0000256" key="4">
    <source>
        <dbReference type="ARBA" id="ARBA00023136"/>
    </source>
</evidence>
<dbReference type="PANTHER" id="PTHR16950:SF16">
    <property type="entry name" value="ZINC TRANSPORTER ZIP13"/>
    <property type="match status" value="1"/>
</dbReference>
<feature type="transmembrane region" description="Helical" evidence="6">
    <location>
        <begin position="77"/>
        <end position="95"/>
    </location>
</feature>
<dbReference type="Proteomes" id="UP001152798">
    <property type="component" value="Chromosome 6"/>
</dbReference>
<evidence type="ECO:0000256" key="5">
    <source>
        <dbReference type="ARBA" id="ARBA00038485"/>
    </source>
</evidence>
<dbReference type="OrthoDB" id="200954at2759"/>
<dbReference type="InterPro" id="IPR003689">
    <property type="entry name" value="ZIP"/>
</dbReference>
<comment type="similarity">
    <text evidence="5">Belongs to the ZIP transporter (TC 2.A.5) family. KE4/Catsup subfamily.</text>
</comment>
<evidence type="ECO:0000313" key="7">
    <source>
        <dbReference type="EMBL" id="CAH1404860.1"/>
    </source>
</evidence>
<feature type="transmembrane region" description="Helical" evidence="6">
    <location>
        <begin position="37"/>
        <end position="57"/>
    </location>
</feature>
<dbReference type="AlphaFoldDB" id="A0A9P0MUF7"/>